<dbReference type="PANTHER" id="PTHR31118:SF12">
    <property type="entry name" value="CYCLASE-LIKE PROTEIN 2"/>
    <property type="match status" value="1"/>
</dbReference>
<dbReference type="Gene3D" id="3.50.30.50">
    <property type="entry name" value="Putative cyclase"/>
    <property type="match status" value="1"/>
</dbReference>
<dbReference type="OrthoDB" id="9796085at2"/>
<proteinExistence type="predicted"/>
<dbReference type="GO" id="GO:0004061">
    <property type="term" value="F:arylformamidase activity"/>
    <property type="evidence" value="ECO:0007669"/>
    <property type="project" value="InterPro"/>
</dbReference>
<dbReference type="AlphaFoldDB" id="A0A1I6DIM0"/>
<accession>A0A1I6DIM0</accession>
<protein>
    <submittedName>
        <fullName evidence="1">Kynurenine formamidase</fullName>
    </submittedName>
</protein>
<evidence type="ECO:0000313" key="1">
    <source>
        <dbReference type="EMBL" id="SFR05231.1"/>
    </source>
</evidence>
<evidence type="ECO:0000313" key="2">
    <source>
        <dbReference type="Proteomes" id="UP000199584"/>
    </source>
</evidence>
<name>A0A1I6DIM0_9FIRM</name>
<sequence length="219" mass="24112">MFKIEKIVDLSFALTNDTQVYPGDPKPDISVATTIENDGYNLHYVNLGSQTGTHVDAPYHFLNEGATIDNINLKSFMGEGVIVRVTDKQANKEITVEDIKPYENFFSPGKIVVFNTNWYKKNGSDAYYEHPYLSVEACEYLLGKGIKTMGIDAINLDPTGGDDFPVHDMLAEANGIIVENLANVDKIDFDNPFLIFLPLKLIGCDGSPVRAVAVKLAGC</sequence>
<dbReference type="RefSeq" id="WP_092483026.1">
    <property type="nucleotide sequence ID" value="NZ_FOYM01000011.1"/>
</dbReference>
<dbReference type="InterPro" id="IPR007325">
    <property type="entry name" value="KFase/CYL"/>
</dbReference>
<dbReference type="Pfam" id="PF04199">
    <property type="entry name" value="Cyclase"/>
    <property type="match status" value="1"/>
</dbReference>
<dbReference type="EMBL" id="FOYM01000011">
    <property type="protein sequence ID" value="SFR05231.1"/>
    <property type="molecule type" value="Genomic_DNA"/>
</dbReference>
<dbReference type="GO" id="GO:0019441">
    <property type="term" value="P:L-tryptophan catabolic process to kynurenine"/>
    <property type="evidence" value="ECO:0007669"/>
    <property type="project" value="InterPro"/>
</dbReference>
<dbReference type="Proteomes" id="UP000199584">
    <property type="component" value="Unassembled WGS sequence"/>
</dbReference>
<dbReference type="InterPro" id="IPR037175">
    <property type="entry name" value="KFase_sf"/>
</dbReference>
<gene>
    <name evidence="1" type="ORF">SAMN05660706_11194</name>
</gene>
<dbReference type="SUPFAM" id="SSF102198">
    <property type="entry name" value="Putative cyclase"/>
    <property type="match status" value="1"/>
</dbReference>
<organism evidence="1 2">
    <name type="scientific">Desulfoscipio geothermicus DSM 3669</name>
    <dbReference type="NCBI Taxonomy" id="1121426"/>
    <lineage>
        <taxon>Bacteria</taxon>
        <taxon>Bacillati</taxon>
        <taxon>Bacillota</taxon>
        <taxon>Clostridia</taxon>
        <taxon>Eubacteriales</taxon>
        <taxon>Desulfallaceae</taxon>
        <taxon>Desulfoscipio</taxon>
    </lineage>
</organism>
<dbReference type="STRING" id="39060.SAMN05660706_11194"/>
<keyword evidence="2" id="KW-1185">Reference proteome</keyword>
<dbReference type="PANTHER" id="PTHR31118">
    <property type="entry name" value="CYCLASE-LIKE PROTEIN 2"/>
    <property type="match status" value="1"/>
</dbReference>
<reference evidence="2" key="1">
    <citation type="submission" date="2016-10" db="EMBL/GenBank/DDBJ databases">
        <authorList>
            <person name="Varghese N."/>
            <person name="Submissions S."/>
        </authorList>
    </citation>
    <scope>NUCLEOTIDE SEQUENCE [LARGE SCALE GENOMIC DNA]</scope>
    <source>
        <strain evidence="2">DSM 3669</strain>
    </source>
</reference>